<comment type="similarity">
    <text evidence="1">Belongs to the 4-hydroxybenzoyl-CoA thioesterase family.</text>
</comment>
<dbReference type="InterPro" id="IPR050563">
    <property type="entry name" value="4-hydroxybenzoyl-CoA_TE"/>
</dbReference>
<evidence type="ECO:0000313" key="3">
    <source>
        <dbReference type="EMBL" id="MBB6627585.1"/>
    </source>
</evidence>
<keyword evidence="2" id="KW-0378">Hydrolase</keyword>
<evidence type="ECO:0000256" key="1">
    <source>
        <dbReference type="ARBA" id="ARBA00005953"/>
    </source>
</evidence>
<dbReference type="RefSeq" id="WP_185252727.1">
    <property type="nucleotide sequence ID" value="NZ_JACKXE010000001.1"/>
</dbReference>
<dbReference type="AlphaFoldDB" id="A0A7X0VAQ4"/>
<protein>
    <submittedName>
        <fullName evidence="3">Acyl-CoA thioesterase</fullName>
    </submittedName>
</protein>
<reference evidence="3 4" key="1">
    <citation type="submission" date="2020-08" db="EMBL/GenBank/DDBJ databases">
        <authorList>
            <person name="Seo M.-J."/>
        </authorList>
    </citation>
    <scope>NUCLEOTIDE SEQUENCE [LARGE SCALE GENOMIC DNA]</scope>
    <source>
        <strain evidence="3 4">KIGAM211</strain>
    </source>
</reference>
<dbReference type="InterPro" id="IPR029069">
    <property type="entry name" value="HotDog_dom_sf"/>
</dbReference>
<dbReference type="Gene3D" id="3.10.129.10">
    <property type="entry name" value="Hotdog Thioesterase"/>
    <property type="match status" value="1"/>
</dbReference>
<dbReference type="GO" id="GO:0047617">
    <property type="term" value="F:fatty acyl-CoA hydrolase activity"/>
    <property type="evidence" value="ECO:0007669"/>
    <property type="project" value="TreeGrafter"/>
</dbReference>
<evidence type="ECO:0000256" key="2">
    <source>
        <dbReference type="ARBA" id="ARBA00022801"/>
    </source>
</evidence>
<dbReference type="Pfam" id="PF13279">
    <property type="entry name" value="4HBT_2"/>
    <property type="match status" value="1"/>
</dbReference>
<dbReference type="CDD" id="cd00586">
    <property type="entry name" value="4HBT"/>
    <property type="match status" value="1"/>
</dbReference>
<dbReference type="Proteomes" id="UP000523955">
    <property type="component" value="Unassembled WGS sequence"/>
</dbReference>
<accession>A0A7X0VAQ4</accession>
<keyword evidence="4" id="KW-1185">Reference proteome</keyword>
<organism evidence="3 4">
    <name type="scientific">Nocardioides luti</name>
    <dbReference type="NCBI Taxonomy" id="2761101"/>
    <lineage>
        <taxon>Bacteria</taxon>
        <taxon>Bacillati</taxon>
        <taxon>Actinomycetota</taxon>
        <taxon>Actinomycetes</taxon>
        <taxon>Propionibacteriales</taxon>
        <taxon>Nocardioidaceae</taxon>
        <taxon>Nocardioides</taxon>
    </lineage>
</organism>
<dbReference type="SUPFAM" id="SSF54637">
    <property type="entry name" value="Thioesterase/thiol ester dehydrase-isomerase"/>
    <property type="match status" value="1"/>
</dbReference>
<dbReference type="EMBL" id="JACKXE010000001">
    <property type="protein sequence ID" value="MBB6627585.1"/>
    <property type="molecule type" value="Genomic_DNA"/>
</dbReference>
<sequence>MRVHQHRVRYHETDAQGFMFNARFLELADVAMAELFRALGWTYDELVASGTDPSVVSAALSFYSPARHDDIIDIAVTCTNVGRSSFALAFDLRRNDVGIATIEIVYVNVDASAAVSRPVPNAVAAALRASMTTNPTPGQHEQD</sequence>
<evidence type="ECO:0000313" key="4">
    <source>
        <dbReference type="Proteomes" id="UP000523955"/>
    </source>
</evidence>
<dbReference type="PANTHER" id="PTHR31793:SF27">
    <property type="entry name" value="NOVEL THIOESTERASE SUPERFAMILY DOMAIN AND SAPOSIN A-TYPE DOMAIN CONTAINING PROTEIN (0610012H03RIK)"/>
    <property type="match status" value="1"/>
</dbReference>
<name>A0A7X0VAQ4_9ACTN</name>
<comment type="caution">
    <text evidence="3">The sequence shown here is derived from an EMBL/GenBank/DDBJ whole genome shotgun (WGS) entry which is preliminary data.</text>
</comment>
<dbReference type="PANTHER" id="PTHR31793">
    <property type="entry name" value="4-HYDROXYBENZOYL-COA THIOESTERASE FAMILY MEMBER"/>
    <property type="match status" value="1"/>
</dbReference>
<proteinExistence type="inferred from homology"/>
<gene>
    <name evidence="3" type="ORF">H5V45_09645</name>
</gene>